<evidence type="ECO:0000256" key="2">
    <source>
        <dbReference type="SAM" id="SignalP"/>
    </source>
</evidence>
<evidence type="ECO:0000256" key="1">
    <source>
        <dbReference type="SAM" id="MobiDB-lite"/>
    </source>
</evidence>
<dbReference type="EMBL" id="JABSTU010000006">
    <property type="protein sequence ID" value="KAH8028513.1"/>
    <property type="molecule type" value="Genomic_DNA"/>
</dbReference>
<dbReference type="Proteomes" id="UP000821866">
    <property type="component" value="Chromosome 4"/>
</dbReference>
<sequence length="101" mass="11258">MERLLFVVAVAYVVAGAAPRLRAIDPEEPDALLKFTLTELQRTKVEGHEMDDCHGLEVASIDSRDEKVSFPFPTECPERQGQERSQIADEYADATDHITAV</sequence>
<keyword evidence="4" id="KW-1185">Reference proteome</keyword>
<dbReference type="AlphaFoldDB" id="A0A9J6E2Z6"/>
<keyword evidence="2" id="KW-0732">Signal</keyword>
<accession>A0A9J6E2Z6</accession>
<dbReference type="VEuPathDB" id="VectorBase:LOC119167701"/>
<organism evidence="3 4">
    <name type="scientific">Rhipicephalus microplus</name>
    <name type="common">Cattle tick</name>
    <name type="synonym">Boophilus microplus</name>
    <dbReference type="NCBI Taxonomy" id="6941"/>
    <lineage>
        <taxon>Eukaryota</taxon>
        <taxon>Metazoa</taxon>
        <taxon>Ecdysozoa</taxon>
        <taxon>Arthropoda</taxon>
        <taxon>Chelicerata</taxon>
        <taxon>Arachnida</taxon>
        <taxon>Acari</taxon>
        <taxon>Parasitiformes</taxon>
        <taxon>Ixodida</taxon>
        <taxon>Ixodoidea</taxon>
        <taxon>Ixodidae</taxon>
        <taxon>Rhipicephalinae</taxon>
        <taxon>Rhipicephalus</taxon>
        <taxon>Boophilus</taxon>
    </lineage>
</organism>
<reference evidence="3" key="2">
    <citation type="submission" date="2021-09" db="EMBL/GenBank/DDBJ databases">
        <authorList>
            <person name="Jia N."/>
            <person name="Wang J."/>
            <person name="Shi W."/>
            <person name="Du L."/>
            <person name="Sun Y."/>
            <person name="Zhan W."/>
            <person name="Jiang J."/>
            <person name="Wang Q."/>
            <person name="Zhang B."/>
            <person name="Ji P."/>
            <person name="Sakyi L.B."/>
            <person name="Cui X."/>
            <person name="Yuan T."/>
            <person name="Jiang B."/>
            <person name="Yang W."/>
            <person name="Lam T.T.-Y."/>
            <person name="Chang Q."/>
            <person name="Ding S."/>
            <person name="Wang X."/>
            <person name="Zhu J."/>
            <person name="Ruan X."/>
            <person name="Zhao L."/>
            <person name="Wei J."/>
            <person name="Que T."/>
            <person name="Du C."/>
            <person name="Cheng J."/>
            <person name="Dai P."/>
            <person name="Han X."/>
            <person name="Huang E."/>
            <person name="Gao Y."/>
            <person name="Liu J."/>
            <person name="Shao H."/>
            <person name="Ye R."/>
            <person name="Li L."/>
            <person name="Wei W."/>
            <person name="Wang X."/>
            <person name="Wang C."/>
            <person name="Huo Q."/>
            <person name="Li W."/>
            <person name="Guo W."/>
            <person name="Chen H."/>
            <person name="Chen S."/>
            <person name="Zhou L."/>
            <person name="Zhou L."/>
            <person name="Ni X."/>
            <person name="Tian J."/>
            <person name="Zhou Y."/>
            <person name="Sheng Y."/>
            <person name="Liu T."/>
            <person name="Pan Y."/>
            <person name="Xia L."/>
            <person name="Li J."/>
            <person name="Zhao F."/>
            <person name="Cao W."/>
        </authorList>
    </citation>
    <scope>NUCLEOTIDE SEQUENCE</scope>
    <source>
        <strain evidence="3">Rmic-2018</strain>
        <tissue evidence="3">Larvae</tissue>
    </source>
</reference>
<gene>
    <name evidence="3" type="ORF">HPB51_017639</name>
</gene>
<protein>
    <recommendedName>
        <fullName evidence="5">Secreted protein</fullName>
    </recommendedName>
</protein>
<reference evidence="3" key="1">
    <citation type="journal article" date="2020" name="Cell">
        <title>Large-Scale Comparative Analyses of Tick Genomes Elucidate Their Genetic Diversity and Vector Capacities.</title>
        <authorList>
            <consortium name="Tick Genome and Microbiome Consortium (TIGMIC)"/>
            <person name="Jia N."/>
            <person name="Wang J."/>
            <person name="Shi W."/>
            <person name="Du L."/>
            <person name="Sun Y."/>
            <person name="Zhan W."/>
            <person name="Jiang J.F."/>
            <person name="Wang Q."/>
            <person name="Zhang B."/>
            <person name="Ji P."/>
            <person name="Bell-Sakyi L."/>
            <person name="Cui X.M."/>
            <person name="Yuan T.T."/>
            <person name="Jiang B.G."/>
            <person name="Yang W.F."/>
            <person name="Lam T.T."/>
            <person name="Chang Q.C."/>
            <person name="Ding S.J."/>
            <person name="Wang X.J."/>
            <person name="Zhu J.G."/>
            <person name="Ruan X.D."/>
            <person name="Zhao L."/>
            <person name="Wei J.T."/>
            <person name="Ye R.Z."/>
            <person name="Que T.C."/>
            <person name="Du C.H."/>
            <person name="Zhou Y.H."/>
            <person name="Cheng J.X."/>
            <person name="Dai P.F."/>
            <person name="Guo W.B."/>
            <person name="Han X.H."/>
            <person name="Huang E.J."/>
            <person name="Li L.F."/>
            <person name="Wei W."/>
            <person name="Gao Y.C."/>
            <person name="Liu J.Z."/>
            <person name="Shao H.Z."/>
            <person name="Wang X."/>
            <person name="Wang C.C."/>
            <person name="Yang T.C."/>
            <person name="Huo Q.B."/>
            <person name="Li W."/>
            <person name="Chen H.Y."/>
            <person name="Chen S.E."/>
            <person name="Zhou L.G."/>
            <person name="Ni X.B."/>
            <person name="Tian J.H."/>
            <person name="Sheng Y."/>
            <person name="Liu T."/>
            <person name="Pan Y.S."/>
            <person name="Xia L.Y."/>
            <person name="Li J."/>
            <person name="Zhao F."/>
            <person name="Cao W.C."/>
        </authorList>
    </citation>
    <scope>NUCLEOTIDE SEQUENCE</scope>
    <source>
        <strain evidence="3">Rmic-2018</strain>
    </source>
</reference>
<name>A0A9J6E2Z6_RHIMP</name>
<proteinExistence type="predicted"/>
<evidence type="ECO:0000313" key="4">
    <source>
        <dbReference type="Proteomes" id="UP000821866"/>
    </source>
</evidence>
<feature type="region of interest" description="Disordered" evidence="1">
    <location>
        <begin position="72"/>
        <end position="101"/>
    </location>
</feature>
<comment type="caution">
    <text evidence="3">The sequence shown here is derived from an EMBL/GenBank/DDBJ whole genome shotgun (WGS) entry which is preliminary data.</text>
</comment>
<feature type="signal peptide" evidence="2">
    <location>
        <begin position="1"/>
        <end position="23"/>
    </location>
</feature>
<evidence type="ECO:0008006" key="5">
    <source>
        <dbReference type="Google" id="ProtNLM"/>
    </source>
</evidence>
<evidence type="ECO:0000313" key="3">
    <source>
        <dbReference type="EMBL" id="KAH8028513.1"/>
    </source>
</evidence>
<feature type="chain" id="PRO_5039930120" description="Secreted protein" evidence="2">
    <location>
        <begin position="24"/>
        <end position="101"/>
    </location>
</feature>